<dbReference type="Proteomes" id="UP001238179">
    <property type="component" value="Chromosome"/>
</dbReference>
<dbReference type="KEGG" id="msil:METEAL_01170"/>
<proteinExistence type="predicted"/>
<gene>
    <name evidence="2" type="ORF">METEAL_01170</name>
</gene>
<sequence>MSEGSRLPWARPFQVGLRTLHIMAMALVLGGVALGAGHGRLRASIAATVLSGVALFALDLAKGTTVLTQGSGAAVVLKLALLGLGNLVPQQRLGWYLAATAVASIGSHMPGNWRHFSLIHGKVIQH</sequence>
<keyword evidence="1" id="KW-0812">Transmembrane</keyword>
<name>A0AA48K9X5_9BACT</name>
<evidence type="ECO:0000313" key="3">
    <source>
        <dbReference type="Proteomes" id="UP001238179"/>
    </source>
</evidence>
<accession>A0AA48K9X5</accession>
<evidence type="ECO:0000256" key="1">
    <source>
        <dbReference type="SAM" id="Phobius"/>
    </source>
</evidence>
<organism evidence="2 3">
    <name type="scientific">Mesoterricola silvestris</name>
    <dbReference type="NCBI Taxonomy" id="2927979"/>
    <lineage>
        <taxon>Bacteria</taxon>
        <taxon>Pseudomonadati</taxon>
        <taxon>Acidobacteriota</taxon>
        <taxon>Holophagae</taxon>
        <taxon>Holophagales</taxon>
        <taxon>Holophagaceae</taxon>
        <taxon>Mesoterricola</taxon>
    </lineage>
</organism>
<reference evidence="3" key="1">
    <citation type="journal article" date="2023" name="Int. J. Syst. Evol. Microbiol.">
        <title>Mesoterricola silvestris gen. nov., sp. nov., Mesoterricola sediminis sp. nov., Geothrix oryzae sp. nov., Geothrix edaphica sp. nov., Geothrix rubra sp. nov., and Geothrix limicola sp. nov., six novel members of Acidobacteriota isolated from soils.</title>
        <authorList>
            <person name="Itoh H."/>
            <person name="Sugisawa Y."/>
            <person name="Mise K."/>
            <person name="Xu Z."/>
            <person name="Kuniyasu M."/>
            <person name="Ushijima N."/>
            <person name="Kawano K."/>
            <person name="Kobayashi E."/>
            <person name="Shiratori Y."/>
            <person name="Masuda Y."/>
            <person name="Senoo K."/>
        </authorList>
    </citation>
    <scope>NUCLEOTIDE SEQUENCE [LARGE SCALE GENOMIC DNA]</scope>
    <source>
        <strain evidence="3">W79</strain>
    </source>
</reference>
<keyword evidence="3" id="KW-1185">Reference proteome</keyword>
<keyword evidence="1" id="KW-0472">Membrane</keyword>
<feature type="transmembrane region" description="Helical" evidence="1">
    <location>
        <begin position="20"/>
        <end position="36"/>
    </location>
</feature>
<dbReference type="RefSeq" id="WP_316413841.1">
    <property type="nucleotide sequence ID" value="NZ_AP027080.1"/>
</dbReference>
<keyword evidence="1" id="KW-1133">Transmembrane helix</keyword>
<evidence type="ECO:0000313" key="2">
    <source>
        <dbReference type="EMBL" id="BDU70943.1"/>
    </source>
</evidence>
<dbReference type="EMBL" id="AP027080">
    <property type="protein sequence ID" value="BDU70943.1"/>
    <property type="molecule type" value="Genomic_DNA"/>
</dbReference>
<feature type="transmembrane region" description="Helical" evidence="1">
    <location>
        <begin position="43"/>
        <end position="61"/>
    </location>
</feature>
<dbReference type="AlphaFoldDB" id="A0AA48K9X5"/>
<feature type="transmembrane region" description="Helical" evidence="1">
    <location>
        <begin position="67"/>
        <end position="88"/>
    </location>
</feature>
<protein>
    <submittedName>
        <fullName evidence="2">Uncharacterized protein</fullName>
    </submittedName>
</protein>